<dbReference type="RefSeq" id="WP_038334520.1">
    <property type="nucleotide sequence ID" value="NZ_JSYQ01000012.1"/>
</dbReference>
<reference evidence="4 5" key="1">
    <citation type="submission" date="2018-06" db="EMBL/GenBank/DDBJ databases">
        <authorList>
            <consortium name="Pathogen Informatics"/>
            <person name="Doyle S."/>
        </authorList>
    </citation>
    <scope>NUCLEOTIDE SEQUENCE [LARGE SCALE GENOMIC DNA]</scope>
    <source>
        <strain evidence="4 5">NCTC13456</strain>
    </source>
</reference>
<dbReference type="AlphaFoldDB" id="A0A376GES2"/>
<organism evidence="4 5">
    <name type="scientific">Empedobacter falsenii</name>
    <dbReference type="NCBI Taxonomy" id="343874"/>
    <lineage>
        <taxon>Bacteria</taxon>
        <taxon>Pseudomonadati</taxon>
        <taxon>Bacteroidota</taxon>
        <taxon>Flavobacteriia</taxon>
        <taxon>Flavobacteriales</taxon>
        <taxon>Weeksellaceae</taxon>
        <taxon>Empedobacter</taxon>
    </lineage>
</organism>
<dbReference type="Proteomes" id="UP000267844">
    <property type="component" value="Unassembled WGS sequence"/>
</dbReference>
<evidence type="ECO:0000313" key="5">
    <source>
        <dbReference type="Proteomes" id="UP000254737"/>
    </source>
</evidence>
<dbReference type="GO" id="GO:0005975">
    <property type="term" value="P:carbohydrate metabolic process"/>
    <property type="evidence" value="ECO:0007669"/>
    <property type="project" value="InterPro"/>
</dbReference>
<name>A0A376GES2_9FLAO</name>
<evidence type="ECO:0000313" key="4">
    <source>
        <dbReference type="EMBL" id="STD59345.1"/>
    </source>
</evidence>
<dbReference type="PANTHER" id="PTHR34216:SF11">
    <property type="entry name" value="CHITOOLIGOSACCHARIDE DEACETYLASE"/>
    <property type="match status" value="1"/>
</dbReference>
<dbReference type="InterPro" id="IPR011330">
    <property type="entry name" value="Glyco_hydro/deAcase_b/a-brl"/>
</dbReference>
<accession>A0A376GES2</accession>
<feature type="domain" description="NodB homology" evidence="2">
    <location>
        <begin position="32"/>
        <end position="150"/>
    </location>
</feature>
<dbReference type="InterPro" id="IPR002509">
    <property type="entry name" value="NODB_dom"/>
</dbReference>
<dbReference type="Pfam" id="PF01522">
    <property type="entry name" value="Polysacc_deac_1"/>
    <property type="match status" value="1"/>
</dbReference>
<sequence>MLKLNYYFICLISIFVLNSCTHEEDAIKEPKKSTNRAGVVLTFDDDYVDEWFNANIKLKQYNWKGTFYVTHFDKLSESQIRELTYLQQNGNEIAAHGLNHVHTTKYIKEFGGKEFIDKEIAPMLTLMKNKGLDVTDFSYPYGDRSVESDQLLFNHFKTLRGTTYGNEAPNFQNCYYQNKPLFFGLGIDNSYAHFSVPYFISLLQYAKDNNKIVVFYAHKTVAKATNNYETEFKTLEEICKFVKNNDMKFYTVNDLQKLK</sequence>
<dbReference type="PANTHER" id="PTHR34216">
    <property type="match status" value="1"/>
</dbReference>
<reference evidence="3 6" key="2">
    <citation type="submission" date="2018-10" db="EMBL/GenBank/DDBJ databases">
        <title>Transmission dynamics of multidrug resistant bacteria on intensive care unit surfaces.</title>
        <authorList>
            <person name="D'Souza A.W."/>
            <person name="Potter R.F."/>
            <person name="Wallace M."/>
            <person name="Shupe A."/>
            <person name="Patel S."/>
            <person name="Sun S."/>
            <person name="Gul D."/>
            <person name="Kwon J.H."/>
            <person name="Andleeb S."/>
            <person name="Burnham C.-A.D."/>
            <person name="Dantas G."/>
        </authorList>
    </citation>
    <scope>NUCLEOTIDE SEQUENCE [LARGE SCALE GENOMIC DNA]</scope>
    <source>
        <strain evidence="3 6">WF_348</strain>
    </source>
</reference>
<evidence type="ECO:0000313" key="6">
    <source>
        <dbReference type="Proteomes" id="UP000267844"/>
    </source>
</evidence>
<dbReference type="GO" id="GO:0016810">
    <property type="term" value="F:hydrolase activity, acting on carbon-nitrogen (but not peptide) bonds"/>
    <property type="evidence" value="ECO:0007669"/>
    <property type="project" value="InterPro"/>
</dbReference>
<dbReference type="SUPFAM" id="SSF88713">
    <property type="entry name" value="Glycoside hydrolase/deacetylase"/>
    <property type="match status" value="1"/>
</dbReference>
<keyword evidence="1" id="KW-0732">Signal</keyword>
<dbReference type="EMBL" id="UFXS01000001">
    <property type="protein sequence ID" value="STD59345.1"/>
    <property type="molecule type" value="Genomic_DNA"/>
</dbReference>
<evidence type="ECO:0000259" key="2">
    <source>
        <dbReference type="Pfam" id="PF01522"/>
    </source>
</evidence>
<dbReference type="InterPro" id="IPR051398">
    <property type="entry name" value="Polysacch_Deacetylase"/>
</dbReference>
<dbReference type="Proteomes" id="UP000254737">
    <property type="component" value="Unassembled WGS sequence"/>
</dbReference>
<dbReference type="Gene3D" id="3.20.20.370">
    <property type="entry name" value="Glycoside hydrolase/deacetylase"/>
    <property type="match status" value="1"/>
</dbReference>
<protein>
    <submittedName>
        <fullName evidence="3 4">Polysaccharide deacetylase</fullName>
    </submittedName>
</protein>
<dbReference type="OrthoDB" id="2795102at2"/>
<dbReference type="STRING" id="343874.GCA_000805695_00538"/>
<evidence type="ECO:0000256" key="1">
    <source>
        <dbReference type="ARBA" id="ARBA00022729"/>
    </source>
</evidence>
<dbReference type="EMBL" id="RHPO01000001">
    <property type="protein sequence ID" value="RRT94600.1"/>
    <property type="molecule type" value="Genomic_DNA"/>
</dbReference>
<proteinExistence type="predicted"/>
<evidence type="ECO:0000313" key="3">
    <source>
        <dbReference type="EMBL" id="RRT94600.1"/>
    </source>
</evidence>
<gene>
    <name evidence="3" type="ORF">EGI89_00890</name>
    <name evidence="4" type="ORF">NCTC13456_02991</name>
</gene>